<comment type="caution">
    <text evidence="1">The sequence shown here is derived from an EMBL/GenBank/DDBJ whole genome shotgun (WGS) entry which is preliminary data.</text>
</comment>
<proteinExistence type="predicted"/>
<dbReference type="Proteomes" id="UP000245934">
    <property type="component" value="Unassembled WGS sequence"/>
</dbReference>
<evidence type="ECO:0000313" key="1">
    <source>
        <dbReference type="EMBL" id="PWR75177.1"/>
    </source>
</evidence>
<accession>A0A2V2NFL1</accession>
<reference evidence="1 2" key="1">
    <citation type="submission" date="2018-05" db="EMBL/GenBank/DDBJ databases">
        <title>Draft genome of Methanospirillum stamsii Pt1.</title>
        <authorList>
            <person name="Dueholm M.S."/>
            <person name="Nielsen P.H."/>
            <person name="Bakmann L.F."/>
            <person name="Otzen D.E."/>
        </authorList>
    </citation>
    <scope>NUCLEOTIDE SEQUENCE [LARGE SCALE GENOMIC DNA]</scope>
    <source>
        <strain evidence="1 2">Pt1</strain>
    </source>
</reference>
<protein>
    <submittedName>
        <fullName evidence="1">Uncharacterized protein</fullName>
    </submittedName>
</protein>
<dbReference type="AlphaFoldDB" id="A0A2V2NFL1"/>
<dbReference type="EMBL" id="QGMZ01000012">
    <property type="protein sequence ID" value="PWR75177.1"/>
    <property type="molecule type" value="Genomic_DNA"/>
</dbReference>
<organism evidence="1 2">
    <name type="scientific">Methanospirillum stamsii</name>
    <dbReference type="NCBI Taxonomy" id="1277351"/>
    <lineage>
        <taxon>Archaea</taxon>
        <taxon>Methanobacteriati</taxon>
        <taxon>Methanobacteriota</taxon>
        <taxon>Stenosarchaea group</taxon>
        <taxon>Methanomicrobia</taxon>
        <taxon>Methanomicrobiales</taxon>
        <taxon>Methanospirillaceae</taxon>
        <taxon>Methanospirillum</taxon>
    </lineage>
</organism>
<name>A0A2V2NFL1_9EURY</name>
<sequence>MKTTHTSDISMLILMTSGMEYSESNSEVSLLSCLISFIFLRSELPEFENPDLWRKGKCNKIEPLFENITQIEAYNDMRRKYIIHRKKT</sequence>
<keyword evidence="2" id="KW-1185">Reference proteome</keyword>
<evidence type="ECO:0000313" key="2">
    <source>
        <dbReference type="Proteomes" id="UP000245934"/>
    </source>
</evidence>
<gene>
    <name evidence="1" type="ORF">DLD82_06235</name>
</gene>